<feature type="coiled-coil region" evidence="3">
    <location>
        <begin position="95"/>
        <end position="122"/>
    </location>
</feature>
<protein>
    <submittedName>
        <fullName evidence="5">Membrane protein</fullName>
    </submittedName>
</protein>
<organism evidence="5 6">
    <name type="scientific">Marinobacterium nitratireducens</name>
    <dbReference type="NCBI Taxonomy" id="518897"/>
    <lineage>
        <taxon>Bacteria</taxon>
        <taxon>Pseudomonadati</taxon>
        <taxon>Pseudomonadota</taxon>
        <taxon>Gammaproteobacteria</taxon>
        <taxon>Oceanospirillales</taxon>
        <taxon>Oceanospirillaceae</taxon>
        <taxon>Marinobacterium</taxon>
    </lineage>
</organism>
<feature type="domain" description="Multidrug resistance protein MdtA-like alpha-helical hairpin" evidence="4">
    <location>
        <begin position="96"/>
        <end position="155"/>
    </location>
</feature>
<sequence>MPGLWITLLMAGCLGTADDSLNGELAWDRVELTAERDEPILEIHAREGTRVDAGALLLTQDGRRVAAQLAEAGAVHREARARLAELERGPRNERIEAAQARLAGAEAEAANAARELARLQSLQSRKLASAEALDLARTRLAATEAARQVARAELDELLRGATAEELAQARARADQARNRMVQLRLTLDRLSVRAPAGGLIDDLPFEVGERPPAGKVVAVLLTGDAPYARVYVPEPMRASLAAGDDARVRVDGLETVYDGRIRRISSDPSFTPFESLTERDRSRLSYLAEIELEGEGLARLPGGLPVRVSFPGLAP</sequence>
<dbReference type="GO" id="GO:0030313">
    <property type="term" value="C:cell envelope"/>
    <property type="evidence" value="ECO:0007669"/>
    <property type="project" value="UniProtKB-SubCell"/>
</dbReference>
<evidence type="ECO:0000256" key="1">
    <source>
        <dbReference type="ARBA" id="ARBA00004196"/>
    </source>
</evidence>
<evidence type="ECO:0000256" key="2">
    <source>
        <dbReference type="ARBA" id="ARBA00023054"/>
    </source>
</evidence>
<feature type="coiled-coil region" evidence="3">
    <location>
        <begin position="159"/>
        <end position="193"/>
    </location>
</feature>
<comment type="caution">
    <text evidence="5">The sequence shown here is derived from an EMBL/GenBank/DDBJ whole genome shotgun (WGS) entry which is preliminary data.</text>
</comment>
<keyword evidence="6" id="KW-1185">Reference proteome</keyword>
<accession>A0A917ZBC5</accession>
<dbReference type="Pfam" id="PF25876">
    <property type="entry name" value="HH_MFP_RND"/>
    <property type="match status" value="1"/>
</dbReference>
<reference evidence="5 6" key="1">
    <citation type="journal article" date="2014" name="Int. J. Syst. Evol. Microbiol.">
        <title>Complete genome sequence of Corynebacterium casei LMG S-19264T (=DSM 44701T), isolated from a smear-ripened cheese.</title>
        <authorList>
            <consortium name="US DOE Joint Genome Institute (JGI-PGF)"/>
            <person name="Walter F."/>
            <person name="Albersmeier A."/>
            <person name="Kalinowski J."/>
            <person name="Ruckert C."/>
        </authorList>
    </citation>
    <scope>NUCLEOTIDE SEQUENCE [LARGE SCALE GENOMIC DNA]</scope>
    <source>
        <strain evidence="5 6">CGMCC 1.7286</strain>
    </source>
</reference>
<evidence type="ECO:0000259" key="4">
    <source>
        <dbReference type="Pfam" id="PF25876"/>
    </source>
</evidence>
<evidence type="ECO:0000313" key="6">
    <source>
        <dbReference type="Proteomes" id="UP000599578"/>
    </source>
</evidence>
<evidence type="ECO:0000256" key="3">
    <source>
        <dbReference type="SAM" id="Coils"/>
    </source>
</evidence>
<keyword evidence="2 3" id="KW-0175">Coiled coil</keyword>
<evidence type="ECO:0000313" key="5">
    <source>
        <dbReference type="EMBL" id="GGO78204.1"/>
    </source>
</evidence>
<dbReference type="PANTHER" id="PTHR32347">
    <property type="entry name" value="EFFLUX SYSTEM COMPONENT YKNX-RELATED"/>
    <property type="match status" value="1"/>
</dbReference>
<dbReference type="InterPro" id="IPR058624">
    <property type="entry name" value="MdtA-like_HH"/>
</dbReference>
<dbReference type="Proteomes" id="UP000599578">
    <property type="component" value="Unassembled WGS sequence"/>
</dbReference>
<gene>
    <name evidence="5" type="ORF">GCM10011348_09560</name>
</gene>
<dbReference type="InterPro" id="IPR050465">
    <property type="entry name" value="UPF0194_transport"/>
</dbReference>
<name>A0A917ZBC5_9GAMM</name>
<comment type="subcellular location">
    <subcellularLocation>
        <location evidence="1">Cell envelope</location>
    </subcellularLocation>
</comment>
<dbReference type="PANTHER" id="PTHR32347:SF29">
    <property type="entry name" value="UPF0194 MEMBRANE PROTEIN YBHG"/>
    <property type="match status" value="1"/>
</dbReference>
<dbReference type="Gene3D" id="1.10.287.470">
    <property type="entry name" value="Helix hairpin bin"/>
    <property type="match status" value="1"/>
</dbReference>
<dbReference type="EMBL" id="BMLT01000002">
    <property type="protein sequence ID" value="GGO78204.1"/>
    <property type="molecule type" value="Genomic_DNA"/>
</dbReference>
<dbReference type="AlphaFoldDB" id="A0A917ZBC5"/>
<dbReference type="Gene3D" id="2.40.50.100">
    <property type="match status" value="1"/>
</dbReference>
<proteinExistence type="predicted"/>